<dbReference type="GO" id="GO:0019878">
    <property type="term" value="P:lysine biosynthetic process via aminoadipic acid"/>
    <property type="evidence" value="ECO:0007669"/>
    <property type="project" value="TreeGrafter"/>
</dbReference>
<dbReference type="EMBL" id="GL349445">
    <property type="protein sequence ID" value="KNC47116.1"/>
    <property type="molecule type" value="Genomic_DNA"/>
</dbReference>
<dbReference type="GO" id="GO:0008897">
    <property type="term" value="F:holo-[acyl-carrier-protein] synthase activity"/>
    <property type="evidence" value="ECO:0007669"/>
    <property type="project" value="UniProtKB-EC"/>
</dbReference>
<name>A0A0L0D4Y0_THETB</name>
<evidence type="ECO:0000256" key="1">
    <source>
        <dbReference type="ARBA" id="ARBA00013172"/>
    </source>
</evidence>
<feature type="chain" id="PRO_5005537248" description="holo-[acyl-carrier-protein] synthase" evidence="3">
    <location>
        <begin position="22"/>
        <end position="300"/>
    </location>
</feature>
<dbReference type="RefSeq" id="XP_013759892.1">
    <property type="nucleotide sequence ID" value="XM_013904438.1"/>
</dbReference>
<keyword evidence="7" id="KW-1185">Reference proteome</keyword>
<keyword evidence="3" id="KW-0732">Signal</keyword>
<organism evidence="6 7">
    <name type="scientific">Thecamonas trahens ATCC 50062</name>
    <dbReference type="NCBI Taxonomy" id="461836"/>
    <lineage>
        <taxon>Eukaryota</taxon>
        <taxon>Apusozoa</taxon>
        <taxon>Apusomonadida</taxon>
        <taxon>Apusomonadidae</taxon>
        <taxon>Thecamonas</taxon>
    </lineage>
</organism>
<keyword evidence="2 6" id="KW-0808">Transferase</keyword>
<accession>A0A0L0D4Y0</accession>
<dbReference type="InterPro" id="IPR055066">
    <property type="entry name" value="AASDHPPT_N"/>
</dbReference>
<dbReference type="GO" id="GO:0005829">
    <property type="term" value="C:cytosol"/>
    <property type="evidence" value="ECO:0007669"/>
    <property type="project" value="TreeGrafter"/>
</dbReference>
<dbReference type="InterPro" id="IPR037143">
    <property type="entry name" value="4-PPantetheinyl_Trfase_dom_sf"/>
</dbReference>
<dbReference type="eggNOG" id="KOG0945">
    <property type="taxonomic scope" value="Eukaryota"/>
</dbReference>
<evidence type="ECO:0000256" key="2">
    <source>
        <dbReference type="ARBA" id="ARBA00022679"/>
    </source>
</evidence>
<dbReference type="Pfam" id="PF01648">
    <property type="entry name" value="ACPS"/>
    <property type="match status" value="1"/>
</dbReference>
<evidence type="ECO:0000256" key="3">
    <source>
        <dbReference type="SAM" id="SignalP"/>
    </source>
</evidence>
<evidence type="ECO:0000313" key="7">
    <source>
        <dbReference type="Proteomes" id="UP000054408"/>
    </source>
</evidence>
<dbReference type="GeneID" id="25563136"/>
<sequence>MAAQAPLPLPLLLLHAVDCTGWEPSPHTWVAVTAALDPIEAARIARFVFPRDARASACGRLLLRLLLATVLAGNEADPCGLDLVLHRTERGRPQLADPAPGVDANISHHGRWVVGAAIGCGSDAPDARVGIDVVTLAVRGLDCNASETDALSAVETYLTDFASVLTPAERAALRSPKLGWRARVKTFFITWAVKEAIVKALGDGLAYGLANIDVALADGGVLADMELTRGVVEPLQLSITLSGKVADGWAFAVGALPTDDELVGDYGASVVALAVQSADMLPPEPIPMVMHHAADLLQSR</sequence>
<evidence type="ECO:0000259" key="4">
    <source>
        <dbReference type="Pfam" id="PF01648"/>
    </source>
</evidence>
<dbReference type="GO" id="GO:0000287">
    <property type="term" value="F:magnesium ion binding"/>
    <property type="evidence" value="ECO:0007669"/>
    <property type="project" value="InterPro"/>
</dbReference>
<feature type="signal peptide" evidence="3">
    <location>
        <begin position="1"/>
        <end position="21"/>
    </location>
</feature>
<evidence type="ECO:0000313" key="6">
    <source>
        <dbReference type="EMBL" id="KNC47116.1"/>
    </source>
</evidence>
<dbReference type="STRING" id="461836.A0A0L0D4Y0"/>
<dbReference type="SUPFAM" id="SSF56214">
    <property type="entry name" value="4'-phosphopantetheinyl transferase"/>
    <property type="match status" value="2"/>
</dbReference>
<dbReference type="Gene3D" id="3.90.470.20">
    <property type="entry name" value="4'-phosphopantetheinyl transferase domain"/>
    <property type="match status" value="2"/>
</dbReference>
<proteinExistence type="predicted"/>
<dbReference type="InterPro" id="IPR008278">
    <property type="entry name" value="4-PPantetheinyl_Trfase_dom"/>
</dbReference>
<dbReference type="OMA" id="RCYRFAF"/>
<dbReference type="OrthoDB" id="26719at2759"/>
<dbReference type="EC" id="2.7.8.7" evidence="1"/>
<dbReference type="PANTHER" id="PTHR12215">
    <property type="entry name" value="PHOSPHOPANTETHEINE TRANSFERASE"/>
    <property type="match status" value="1"/>
</dbReference>
<feature type="domain" description="4'-phosphopantetheinyl transferase" evidence="4">
    <location>
        <begin position="129"/>
        <end position="220"/>
    </location>
</feature>
<evidence type="ECO:0000259" key="5">
    <source>
        <dbReference type="Pfam" id="PF22624"/>
    </source>
</evidence>
<protein>
    <recommendedName>
        <fullName evidence="1">holo-[acyl-carrier-protein] synthase</fullName>
        <ecNumber evidence="1">2.7.8.7</ecNumber>
    </recommendedName>
</protein>
<gene>
    <name evidence="6" type="ORF">AMSG_03545</name>
</gene>
<dbReference type="PANTHER" id="PTHR12215:SF10">
    <property type="entry name" value="L-AMINOADIPATE-SEMIALDEHYDE DEHYDROGENASE-PHOSPHOPANTETHEINYL TRANSFERASE"/>
    <property type="match status" value="1"/>
</dbReference>
<dbReference type="Proteomes" id="UP000054408">
    <property type="component" value="Unassembled WGS sequence"/>
</dbReference>
<dbReference type="Pfam" id="PF22624">
    <property type="entry name" value="AASDHPPT_N"/>
    <property type="match status" value="1"/>
</dbReference>
<dbReference type="InterPro" id="IPR050559">
    <property type="entry name" value="P-Pant_transferase_sf"/>
</dbReference>
<feature type="domain" description="4'-phosphopantetheinyl transferase N-terminal" evidence="5">
    <location>
        <begin position="21"/>
        <end position="117"/>
    </location>
</feature>
<reference evidence="6 7" key="1">
    <citation type="submission" date="2010-05" db="EMBL/GenBank/DDBJ databases">
        <title>The Genome Sequence of Thecamonas trahens ATCC 50062.</title>
        <authorList>
            <consortium name="The Broad Institute Genome Sequencing Platform"/>
            <person name="Russ C."/>
            <person name="Cuomo C."/>
            <person name="Shea T."/>
            <person name="Young S.K."/>
            <person name="Zeng Q."/>
            <person name="Koehrsen M."/>
            <person name="Haas B."/>
            <person name="Borodovsky M."/>
            <person name="Guigo R."/>
            <person name="Alvarado L."/>
            <person name="Berlin A."/>
            <person name="Bochicchio J."/>
            <person name="Borenstein D."/>
            <person name="Chapman S."/>
            <person name="Chen Z."/>
            <person name="Freedman E."/>
            <person name="Gellesch M."/>
            <person name="Goldberg J."/>
            <person name="Griggs A."/>
            <person name="Gujja S."/>
            <person name="Heilman E."/>
            <person name="Heiman D."/>
            <person name="Hepburn T."/>
            <person name="Howarth C."/>
            <person name="Jen D."/>
            <person name="Larson L."/>
            <person name="Mehta T."/>
            <person name="Park D."/>
            <person name="Pearson M."/>
            <person name="Roberts A."/>
            <person name="Saif S."/>
            <person name="Shenoy N."/>
            <person name="Sisk P."/>
            <person name="Stolte C."/>
            <person name="Sykes S."/>
            <person name="Thomson T."/>
            <person name="Walk T."/>
            <person name="White J."/>
            <person name="Yandava C."/>
            <person name="Burger G."/>
            <person name="Gray M.W."/>
            <person name="Holland P.W.H."/>
            <person name="King N."/>
            <person name="Lang F.B.F."/>
            <person name="Roger A.J."/>
            <person name="Ruiz-Trillo I."/>
            <person name="Lander E."/>
            <person name="Nusbaum C."/>
        </authorList>
    </citation>
    <scope>NUCLEOTIDE SEQUENCE [LARGE SCALE GENOMIC DNA]</scope>
    <source>
        <strain evidence="6 7">ATCC 50062</strain>
    </source>
</reference>
<dbReference type="AlphaFoldDB" id="A0A0L0D4Y0"/>